<comment type="caution">
    <text evidence="2">The sequence shown here is derived from an EMBL/GenBank/DDBJ whole genome shotgun (WGS) entry which is preliminary data.</text>
</comment>
<feature type="region of interest" description="Disordered" evidence="1">
    <location>
        <begin position="1"/>
        <end position="129"/>
    </location>
</feature>
<name>K0TP96_THAOC</name>
<dbReference type="EMBL" id="AGNL01003816">
    <property type="protein sequence ID" value="EJK74282.1"/>
    <property type="molecule type" value="Genomic_DNA"/>
</dbReference>
<evidence type="ECO:0000313" key="2">
    <source>
        <dbReference type="EMBL" id="EJK74282.1"/>
    </source>
</evidence>
<dbReference type="Proteomes" id="UP000266841">
    <property type="component" value="Unassembled WGS sequence"/>
</dbReference>
<feature type="compositionally biased region" description="Acidic residues" evidence="1">
    <location>
        <begin position="23"/>
        <end position="38"/>
    </location>
</feature>
<feature type="compositionally biased region" description="Acidic residues" evidence="1">
    <location>
        <begin position="390"/>
        <end position="404"/>
    </location>
</feature>
<dbReference type="eggNOG" id="ENOG502SRJW">
    <property type="taxonomic scope" value="Eukaryota"/>
</dbReference>
<feature type="compositionally biased region" description="Low complexity" evidence="1">
    <location>
        <begin position="47"/>
        <end position="56"/>
    </location>
</feature>
<feature type="compositionally biased region" description="Basic residues" evidence="1">
    <location>
        <begin position="360"/>
        <end position="380"/>
    </location>
</feature>
<sequence>METSVKEETDDEAPGTSVKEEMKEETDDEAPVPMETEEIAGIKAEDAPSSAEAPPDAEARPDEAPSGGDQAAEPAGAKSETPEETPPETVKSDADGDAAAEGAETEDAEDGGEPSTDPTGRFKRPTPSSLREWEHFETVDDDVAQIRLARAMGYPPSWRVIRCINSVPVPHFLAPKYPEGSLTLRDGVHWLDAVSDRIYAGPPDAQPDGYYNHAAAYLAASRMPWFVERDDPLHDREPCGYRPSEYCATSHRSRGGQIRPREAKFDEGDVVEVLYDEDPDEDPEWYEATVTRRTMYSDDIQYSVHYHLDDTTQTGVRENKLRPSAKAAKKKAAAARKKASSKAKSAKSKSAKSKSDMKSKSKGKKSDPKKKKADAKKKTKKETPKKAVVAEEEPEEADGDLDDDPPWRTDGHEHIGRRVRWTPPPDFDGGGGPVEGTVTGWISETDRDSEGNPGFVSERTGRPASLYHAEFDEFDQDFEEWELEDCFV</sequence>
<dbReference type="AlphaFoldDB" id="K0TP96"/>
<dbReference type="OrthoDB" id="47762at2759"/>
<evidence type="ECO:0000313" key="3">
    <source>
        <dbReference type="Proteomes" id="UP000266841"/>
    </source>
</evidence>
<dbReference type="Gene3D" id="2.30.30.140">
    <property type="match status" value="1"/>
</dbReference>
<protein>
    <submittedName>
        <fullName evidence="2">Uncharacterized protein</fullName>
    </submittedName>
</protein>
<feature type="compositionally biased region" description="Basic and acidic residues" evidence="1">
    <location>
        <begin position="405"/>
        <end position="416"/>
    </location>
</feature>
<organism evidence="2 3">
    <name type="scientific">Thalassiosira oceanica</name>
    <name type="common">Marine diatom</name>
    <dbReference type="NCBI Taxonomy" id="159749"/>
    <lineage>
        <taxon>Eukaryota</taxon>
        <taxon>Sar</taxon>
        <taxon>Stramenopiles</taxon>
        <taxon>Ochrophyta</taxon>
        <taxon>Bacillariophyta</taxon>
        <taxon>Coscinodiscophyceae</taxon>
        <taxon>Thalassiosirophycidae</taxon>
        <taxon>Thalassiosirales</taxon>
        <taxon>Thalassiosiraceae</taxon>
        <taxon>Thalassiosira</taxon>
    </lineage>
</organism>
<evidence type="ECO:0000256" key="1">
    <source>
        <dbReference type="SAM" id="MobiDB-lite"/>
    </source>
</evidence>
<gene>
    <name evidence="2" type="ORF">THAOC_04048</name>
</gene>
<feature type="compositionally biased region" description="Basic residues" evidence="1">
    <location>
        <begin position="327"/>
        <end position="352"/>
    </location>
</feature>
<reference evidence="2 3" key="1">
    <citation type="journal article" date="2012" name="Genome Biol.">
        <title>Genome and low-iron response of an oceanic diatom adapted to chronic iron limitation.</title>
        <authorList>
            <person name="Lommer M."/>
            <person name="Specht M."/>
            <person name="Roy A.S."/>
            <person name="Kraemer L."/>
            <person name="Andreson R."/>
            <person name="Gutowska M.A."/>
            <person name="Wolf J."/>
            <person name="Bergner S.V."/>
            <person name="Schilhabel M.B."/>
            <person name="Klostermeier U.C."/>
            <person name="Beiko R.G."/>
            <person name="Rosenstiel P."/>
            <person name="Hippler M."/>
            <person name="Laroche J."/>
        </authorList>
    </citation>
    <scope>NUCLEOTIDE SEQUENCE [LARGE SCALE GENOMIC DNA]</scope>
    <source>
        <strain evidence="2 3">CCMP1005</strain>
    </source>
</reference>
<keyword evidence="3" id="KW-1185">Reference proteome</keyword>
<accession>K0TP96</accession>
<proteinExistence type="predicted"/>
<feature type="compositionally biased region" description="Acidic residues" evidence="1">
    <location>
        <begin position="95"/>
        <end position="112"/>
    </location>
</feature>
<feature type="region of interest" description="Disordered" evidence="1">
    <location>
        <begin position="313"/>
        <end position="461"/>
    </location>
</feature>